<dbReference type="OMA" id="NCETTRF"/>
<dbReference type="GO" id="GO:0005524">
    <property type="term" value="F:ATP binding"/>
    <property type="evidence" value="ECO:0007669"/>
    <property type="project" value="UniProtKB-KW"/>
</dbReference>
<evidence type="ECO:0000313" key="13">
    <source>
        <dbReference type="EnsemblMetazoa" id="CapteP85280"/>
    </source>
</evidence>
<dbReference type="SMART" id="SM00220">
    <property type="entry name" value="S_TKc"/>
    <property type="match status" value="1"/>
</dbReference>
<dbReference type="PROSITE" id="PS50011">
    <property type="entry name" value="PROTEIN_KINASE_DOM"/>
    <property type="match status" value="1"/>
</dbReference>
<evidence type="ECO:0000313" key="12">
    <source>
        <dbReference type="EMBL" id="ELU05593.1"/>
    </source>
</evidence>
<dbReference type="HOGENOM" id="CLU_000288_63_0_1"/>
<dbReference type="Proteomes" id="UP000014760">
    <property type="component" value="Unassembled WGS sequence"/>
</dbReference>
<evidence type="ECO:0000313" key="14">
    <source>
        <dbReference type="Proteomes" id="UP000014760"/>
    </source>
</evidence>
<evidence type="ECO:0000256" key="8">
    <source>
        <dbReference type="ARBA" id="ARBA00033099"/>
    </source>
</evidence>
<dbReference type="EC" id="2.7.11.1" evidence="1"/>
<dbReference type="OrthoDB" id="162894at2759"/>
<dbReference type="EMBL" id="KB301365">
    <property type="protein sequence ID" value="ELU05593.1"/>
    <property type="molecule type" value="Genomic_DNA"/>
</dbReference>
<keyword evidence="6" id="KW-0418">Kinase</keyword>
<dbReference type="Pfam" id="PF00069">
    <property type="entry name" value="Pkinase"/>
    <property type="match status" value="1"/>
</dbReference>
<dbReference type="GO" id="GO:0004674">
    <property type="term" value="F:protein serine/threonine kinase activity"/>
    <property type="evidence" value="ECO:0007669"/>
    <property type="project" value="UniProtKB-KW"/>
</dbReference>
<dbReference type="PROSITE" id="PS00108">
    <property type="entry name" value="PROTEIN_KINASE_ST"/>
    <property type="match status" value="1"/>
</dbReference>
<dbReference type="EnsemblMetazoa" id="CapteT85280">
    <property type="protein sequence ID" value="CapteP85280"/>
    <property type="gene ID" value="CapteG85280"/>
</dbReference>
<dbReference type="InterPro" id="IPR050236">
    <property type="entry name" value="Ser_Thr_kinase_AGC"/>
</dbReference>
<evidence type="ECO:0000256" key="1">
    <source>
        <dbReference type="ARBA" id="ARBA00012513"/>
    </source>
</evidence>
<dbReference type="SUPFAM" id="SSF56112">
    <property type="entry name" value="Protein kinase-like (PK-like)"/>
    <property type="match status" value="1"/>
</dbReference>
<dbReference type="Gene3D" id="3.30.200.20">
    <property type="entry name" value="Phosphorylase Kinase, domain 1"/>
    <property type="match status" value="1"/>
</dbReference>
<dbReference type="InterPro" id="IPR008271">
    <property type="entry name" value="Ser/Thr_kinase_AS"/>
</dbReference>
<evidence type="ECO:0000256" key="3">
    <source>
        <dbReference type="ARBA" id="ARBA00022527"/>
    </source>
</evidence>
<dbReference type="GO" id="GO:0035556">
    <property type="term" value="P:intracellular signal transduction"/>
    <property type="evidence" value="ECO:0007669"/>
    <property type="project" value="TreeGrafter"/>
</dbReference>
<dbReference type="STRING" id="283909.R7UHP4"/>
<name>R7UHP4_CAPTE</name>
<keyword evidence="3" id="KW-0723">Serine/threonine-protein kinase</keyword>
<protein>
    <recommendedName>
        <fullName evidence="2">Serine/threonine-protein kinase greatwall</fullName>
        <ecNumber evidence="1">2.7.11.1</ecNumber>
    </recommendedName>
    <alternativeName>
        <fullName evidence="8">Microtubule-associated serine/threonine-protein kinase-like</fullName>
    </alternativeName>
</protein>
<reference evidence="14" key="1">
    <citation type="submission" date="2012-12" db="EMBL/GenBank/DDBJ databases">
        <authorList>
            <person name="Hellsten U."/>
            <person name="Grimwood J."/>
            <person name="Chapman J.A."/>
            <person name="Shapiro H."/>
            <person name="Aerts A."/>
            <person name="Otillar R.P."/>
            <person name="Terry A.Y."/>
            <person name="Boore J.L."/>
            <person name="Simakov O."/>
            <person name="Marletaz F."/>
            <person name="Cho S.-J."/>
            <person name="Edsinger-Gonzales E."/>
            <person name="Havlak P."/>
            <person name="Kuo D.-H."/>
            <person name="Larsson T."/>
            <person name="Lv J."/>
            <person name="Arendt D."/>
            <person name="Savage R."/>
            <person name="Osoegawa K."/>
            <person name="de Jong P."/>
            <person name="Lindberg D.R."/>
            <person name="Seaver E.C."/>
            <person name="Weisblat D.A."/>
            <person name="Putnam N.H."/>
            <person name="Grigoriev I.V."/>
            <person name="Rokhsar D.S."/>
        </authorList>
    </citation>
    <scope>NUCLEOTIDE SEQUENCE</scope>
    <source>
        <strain evidence="14">I ESC-2004</strain>
    </source>
</reference>
<reference evidence="13" key="3">
    <citation type="submission" date="2015-06" db="UniProtKB">
        <authorList>
            <consortium name="EnsemblMetazoa"/>
        </authorList>
    </citation>
    <scope>IDENTIFICATION</scope>
</reference>
<keyword evidence="14" id="KW-1185">Reference proteome</keyword>
<keyword evidence="5" id="KW-0547">Nucleotide-binding</keyword>
<reference evidence="12 14" key="2">
    <citation type="journal article" date="2013" name="Nature">
        <title>Insights into bilaterian evolution from three spiralian genomes.</title>
        <authorList>
            <person name="Simakov O."/>
            <person name="Marletaz F."/>
            <person name="Cho S.J."/>
            <person name="Edsinger-Gonzales E."/>
            <person name="Havlak P."/>
            <person name="Hellsten U."/>
            <person name="Kuo D.H."/>
            <person name="Larsson T."/>
            <person name="Lv J."/>
            <person name="Arendt D."/>
            <person name="Savage R."/>
            <person name="Osoegawa K."/>
            <person name="de Jong P."/>
            <person name="Grimwood J."/>
            <person name="Chapman J.A."/>
            <person name="Shapiro H."/>
            <person name="Aerts A."/>
            <person name="Otillar R.P."/>
            <person name="Terry A.Y."/>
            <person name="Boore J.L."/>
            <person name="Grigoriev I.V."/>
            <person name="Lindberg D.R."/>
            <person name="Seaver E.C."/>
            <person name="Weisblat D.A."/>
            <person name="Putnam N.H."/>
            <person name="Rokhsar D.S."/>
        </authorList>
    </citation>
    <scope>NUCLEOTIDE SEQUENCE</scope>
    <source>
        <strain evidence="12 14">I ESC-2004</strain>
    </source>
</reference>
<dbReference type="EMBL" id="AMQN01007775">
    <property type="status" value="NOT_ANNOTATED_CDS"/>
    <property type="molecule type" value="Genomic_DNA"/>
</dbReference>
<feature type="domain" description="Protein kinase" evidence="11">
    <location>
        <begin position="1"/>
        <end position="156"/>
    </location>
</feature>
<dbReference type="InterPro" id="IPR011009">
    <property type="entry name" value="Kinase-like_dom_sf"/>
</dbReference>
<keyword evidence="7" id="KW-0067">ATP-binding</keyword>
<gene>
    <name evidence="12" type="ORF">CAPTEDRAFT_85280</name>
</gene>
<evidence type="ECO:0000259" key="11">
    <source>
        <dbReference type="PROSITE" id="PS50011"/>
    </source>
</evidence>
<dbReference type="PANTHER" id="PTHR24356:SF1">
    <property type="entry name" value="SERINE_THREONINE-PROTEIN KINASE GREATWALL"/>
    <property type="match status" value="1"/>
</dbReference>
<comment type="catalytic activity">
    <reaction evidence="9">
        <text>L-threonyl-[protein] + ATP = O-phospho-L-threonyl-[protein] + ADP + H(+)</text>
        <dbReference type="Rhea" id="RHEA:46608"/>
        <dbReference type="Rhea" id="RHEA-COMP:11060"/>
        <dbReference type="Rhea" id="RHEA-COMP:11605"/>
        <dbReference type="ChEBI" id="CHEBI:15378"/>
        <dbReference type="ChEBI" id="CHEBI:30013"/>
        <dbReference type="ChEBI" id="CHEBI:30616"/>
        <dbReference type="ChEBI" id="CHEBI:61977"/>
        <dbReference type="ChEBI" id="CHEBI:456216"/>
        <dbReference type="EC" id="2.7.11.1"/>
    </reaction>
</comment>
<dbReference type="PANTHER" id="PTHR24356">
    <property type="entry name" value="SERINE/THREONINE-PROTEIN KINASE"/>
    <property type="match status" value="1"/>
</dbReference>
<evidence type="ECO:0000256" key="6">
    <source>
        <dbReference type="ARBA" id="ARBA00022777"/>
    </source>
</evidence>
<proteinExistence type="predicted"/>
<dbReference type="FunFam" id="1.10.510.10:FF:000484">
    <property type="entry name" value="Serine/threonine-protein kinase greatwall, putative"/>
    <property type="match status" value="1"/>
</dbReference>
<feature type="non-terminal residue" evidence="12">
    <location>
        <position position="156"/>
    </location>
</feature>
<sequence length="156" mass="17600">MVNKNMVNQVIAERDALALSKSPYIVRLYYSLLSKENIHLVMEYMIGGDVKSLLTICGYFDEDMAIVYTAEVIQALQYLHSHGIIHRDLKPDNMLISNEGHIKLTDFGLSKVLLNRQINIGDIVATPGTKGDRDELDVDYLRTPGQLLSLTTNLMF</sequence>
<evidence type="ECO:0000256" key="4">
    <source>
        <dbReference type="ARBA" id="ARBA00022679"/>
    </source>
</evidence>
<dbReference type="Gene3D" id="1.10.510.10">
    <property type="entry name" value="Transferase(Phosphotransferase) domain 1"/>
    <property type="match status" value="1"/>
</dbReference>
<dbReference type="InterPro" id="IPR000719">
    <property type="entry name" value="Prot_kinase_dom"/>
</dbReference>
<keyword evidence="4" id="KW-0808">Transferase</keyword>
<evidence type="ECO:0000256" key="5">
    <source>
        <dbReference type="ARBA" id="ARBA00022741"/>
    </source>
</evidence>
<comment type="catalytic activity">
    <reaction evidence="10">
        <text>L-seryl-[protein] + ATP = O-phospho-L-seryl-[protein] + ADP + H(+)</text>
        <dbReference type="Rhea" id="RHEA:17989"/>
        <dbReference type="Rhea" id="RHEA-COMP:9863"/>
        <dbReference type="Rhea" id="RHEA-COMP:11604"/>
        <dbReference type="ChEBI" id="CHEBI:15378"/>
        <dbReference type="ChEBI" id="CHEBI:29999"/>
        <dbReference type="ChEBI" id="CHEBI:30616"/>
        <dbReference type="ChEBI" id="CHEBI:83421"/>
        <dbReference type="ChEBI" id="CHEBI:456216"/>
        <dbReference type="EC" id="2.7.11.1"/>
    </reaction>
</comment>
<dbReference type="GO" id="GO:0005634">
    <property type="term" value="C:nucleus"/>
    <property type="evidence" value="ECO:0007669"/>
    <property type="project" value="TreeGrafter"/>
</dbReference>
<organism evidence="12">
    <name type="scientific">Capitella teleta</name>
    <name type="common">Polychaete worm</name>
    <dbReference type="NCBI Taxonomy" id="283909"/>
    <lineage>
        <taxon>Eukaryota</taxon>
        <taxon>Metazoa</taxon>
        <taxon>Spiralia</taxon>
        <taxon>Lophotrochozoa</taxon>
        <taxon>Annelida</taxon>
        <taxon>Polychaeta</taxon>
        <taxon>Sedentaria</taxon>
        <taxon>Scolecida</taxon>
        <taxon>Capitellidae</taxon>
        <taxon>Capitella</taxon>
    </lineage>
</organism>
<evidence type="ECO:0000256" key="9">
    <source>
        <dbReference type="ARBA" id="ARBA00047899"/>
    </source>
</evidence>
<evidence type="ECO:0000256" key="2">
    <source>
        <dbReference type="ARBA" id="ARBA00022148"/>
    </source>
</evidence>
<dbReference type="AlphaFoldDB" id="R7UHP4"/>
<evidence type="ECO:0000256" key="7">
    <source>
        <dbReference type="ARBA" id="ARBA00022840"/>
    </source>
</evidence>
<accession>R7UHP4</accession>
<evidence type="ECO:0000256" key="10">
    <source>
        <dbReference type="ARBA" id="ARBA00048679"/>
    </source>
</evidence>